<dbReference type="InterPro" id="IPR029209">
    <property type="entry name" value="DML1/Misato_tubulin"/>
</dbReference>
<accession>A0A2R5G3R9</accession>
<name>A0A2R5G3R9_9STRA</name>
<dbReference type="InterPro" id="IPR036525">
    <property type="entry name" value="Tubulin/FtsZ_GTPase_sf"/>
</dbReference>
<evidence type="ECO:0000256" key="4">
    <source>
        <dbReference type="SAM" id="MobiDB-lite"/>
    </source>
</evidence>
<dbReference type="Gene3D" id="3.40.50.1440">
    <property type="entry name" value="Tubulin/FtsZ, GTPase domain"/>
    <property type="match status" value="1"/>
</dbReference>
<dbReference type="GO" id="GO:0005739">
    <property type="term" value="C:mitochondrion"/>
    <property type="evidence" value="ECO:0007669"/>
    <property type="project" value="UniProtKB-SubCell"/>
</dbReference>
<dbReference type="OrthoDB" id="271881at2759"/>
<gene>
    <name evidence="7" type="ORF">FCC1311_018812</name>
</gene>
<dbReference type="SUPFAM" id="SSF52490">
    <property type="entry name" value="Tubulin nucleotide-binding domain-like"/>
    <property type="match status" value="1"/>
</dbReference>
<organism evidence="7 8">
    <name type="scientific">Hondaea fermentalgiana</name>
    <dbReference type="NCBI Taxonomy" id="2315210"/>
    <lineage>
        <taxon>Eukaryota</taxon>
        <taxon>Sar</taxon>
        <taxon>Stramenopiles</taxon>
        <taxon>Bigyra</taxon>
        <taxon>Labyrinthulomycetes</taxon>
        <taxon>Thraustochytrida</taxon>
        <taxon>Thraustochytriidae</taxon>
        <taxon>Hondaea</taxon>
    </lineage>
</organism>
<evidence type="ECO:0000256" key="1">
    <source>
        <dbReference type="ARBA" id="ARBA00004173"/>
    </source>
</evidence>
<evidence type="ECO:0000313" key="7">
    <source>
        <dbReference type="EMBL" id="GBG25662.1"/>
    </source>
</evidence>
<comment type="subcellular location">
    <subcellularLocation>
        <location evidence="1">Mitochondrion</location>
    </subcellularLocation>
</comment>
<dbReference type="InterPro" id="IPR049942">
    <property type="entry name" value="DML1/Misato"/>
</dbReference>
<dbReference type="PANTHER" id="PTHR13391">
    <property type="entry name" value="MITOCHONDRIAL DISTRIBUTION REGULATOR MISATO"/>
    <property type="match status" value="1"/>
</dbReference>
<keyword evidence="3" id="KW-0496">Mitochondrion</keyword>
<reference evidence="7 8" key="1">
    <citation type="submission" date="2017-12" db="EMBL/GenBank/DDBJ databases">
        <title>Sequencing, de novo assembly and annotation of complete genome of a new Thraustochytrid species, strain FCC1311.</title>
        <authorList>
            <person name="Sedici K."/>
            <person name="Godart F."/>
            <person name="Aiese Cigliano R."/>
            <person name="Sanseverino W."/>
            <person name="Barakat M."/>
            <person name="Ortet P."/>
            <person name="Marechal E."/>
            <person name="Cagnac O."/>
            <person name="Amato A."/>
        </authorList>
    </citation>
    <scope>NUCLEOTIDE SEQUENCE [LARGE SCALE GENOMIC DNA]</scope>
</reference>
<keyword evidence="8" id="KW-1185">Reference proteome</keyword>
<comment type="similarity">
    <text evidence="2">Belongs to the misato family.</text>
</comment>
<evidence type="ECO:0000256" key="2">
    <source>
        <dbReference type="ARBA" id="ARBA00008507"/>
    </source>
</evidence>
<dbReference type="InterPro" id="IPR019605">
    <property type="entry name" value="Misato_II_tubulin-like"/>
</dbReference>
<sequence length="638" mass="68026">MAGLGWSSGGGGGELLTLQLGRASNYVGAHFWNAQDELLEVDRAEDGTTQDGAAAWVESVEDAAGGGRAAAQVSREMRPERLFRVSEHAATPRLVAIDFRRRVGALKPLSALTSSAAKDIFELSDESLAQQSADVWDGPVQVSREAPTRQNAFLDWLEQGASAVEGVALGAVPPPSAPSTAKVGHEGADEDAEQDLYESKRIRDSDVTSWGDFLKAQVHEKSIQLLHRQGDADFEAFTSGHDTALQGGQLDDIIESVRFYLEECDRLQGVHALVDINTGFGSIGQTVLQEIREEARSAAIWCLGIVGPNPHPSPSHEKYASAMRKRAMNEAVALATFSRLCHLYTPVPLYNLKADAARLALPYLAKDRFHADSLFHTSALVGAALDVASTPYRLVETPNGPNGAATLAEMCARVGPSEDSRIAGLQMALPFPHPNISPDELKELLANAGALHEAKNPFGVDLSSVLDAAHPKQQTYKVHGASVVLRGNTPSRHDAVHRRNLTDSLGVYLGRTRFTLTPMPLSCAAATPYPITLAHPDIFRNQVLGSAGEIAVGRSAPPVTMPSLVSLASSTRLATNVAAAQASIRTPGLALQLEFAKGAAGLGNDELTAMREDLDNNIAPAYGLEVATKDESDDDLDN</sequence>
<proteinExistence type="inferred from homology"/>
<evidence type="ECO:0000259" key="6">
    <source>
        <dbReference type="Pfam" id="PF14881"/>
    </source>
</evidence>
<dbReference type="EMBL" id="BEYU01000014">
    <property type="protein sequence ID" value="GBG25662.1"/>
    <property type="molecule type" value="Genomic_DNA"/>
</dbReference>
<feature type="region of interest" description="Disordered" evidence="4">
    <location>
        <begin position="174"/>
        <end position="195"/>
    </location>
</feature>
<dbReference type="AlphaFoldDB" id="A0A2R5G3R9"/>
<dbReference type="Proteomes" id="UP000241890">
    <property type="component" value="Unassembled WGS sequence"/>
</dbReference>
<dbReference type="Pfam" id="PF14881">
    <property type="entry name" value="Tubulin_3"/>
    <property type="match status" value="1"/>
</dbReference>
<evidence type="ECO:0000259" key="5">
    <source>
        <dbReference type="Pfam" id="PF10644"/>
    </source>
</evidence>
<dbReference type="PANTHER" id="PTHR13391:SF0">
    <property type="entry name" value="PROTEIN MISATO HOMOLOG 1"/>
    <property type="match status" value="1"/>
</dbReference>
<dbReference type="GO" id="GO:0007005">
    <property type="term" value="P:mitochondrion organization"/>
    <property type="evidence" value="ECO:0007669"/>
    <property type="project" value="InterPro"/>
</dbReference>
<feature type="domain" description="Misato Segment II tubulin-like" evidence="5">
    <location>
        <begin position="14"/>
        <end position="159"/>
    </location>
</feature>
<feature type="domain" description="DML1/Misato tubulin" evidence="6">
    <location>
        <begin position="203"/>
        <end position="394"/>
    </location>
</feature>
<evidence type="ECO:0000256" key="3">
    <source>
        <dbReference type="ARBA" id="ARBA00023128"/>
    </source>
</evidence>
<dbReference type="InParanoid" id="A0A2R5G3R9"/>
<comment type="caution">
    <text evidence="7">The sequence shown here is derived from an EMBL/GenBank/DDBJ whole genome shotgun (WGS) entry which is preliminary data.</text>
</comment>
<dbReference type="Pfam" id="PF10644">
    <property type="entry name" value="Misat_Tub_SegII"/>
    <property type="match status" value="1"/>
</dbReference>
<evidence type="ECO:0000313" key="8">
    <source>
        <dbReference type="Proteomes" id="UP000241890"/>
    </source>
</evidence>
<protein>
    <submittedName>
        <fullName evidence="7">Protein misato-like 1</fullName>
    </submittedName>
</protein>